<comment type="caution">
    <text evidence="5">The sequence shown here is derived from an EMBL/GenBank/DDBJ whole genome shotgun (WGS) entry which is preliminary data.</text>
</comment>
<dbReference type="PANTHER" id="PTHR35269:SF1">
    <property type="entry name" value="SMALL VCP_P97-INTERACTING PROTEIN"/>
    <property type="match status" value="1"/>
</dbReference>
<feature type="compositionally biased region" description="Basic and acidic residues" evidence="4">
    <location>
        <begin position="19"/>
        <end position="31"/>
    </location>
</feature>
<evidence type="ECO:0000256" key="1">
    <source>
        <dbReference type="ARBA" id="ARBA00022707"/>
    </source>
</evidence>
<keyword evidence="3" id="KW-0449">Lipoprotein</keyword>
<name>A0ABN8LVE3_9CNID</name>
<dbReference type="PANTHER" id="PTHR35269">
    <property type="entry name" value="SMALL VCP/P97-INTERACTING PROTEIN"/>
    <property type="match status" value="1"/>
</dbReference>
<feature type="region of interest" description="Disordered" evidence="4">
    <location>
        <begin position="1"/>
        <end position="50"/>
    </location>
</feature>
<proteinExistence type="predicted"/>
<evidence type="ECO:0000313" key="6">
    <source>
        <dbReference type="Proteomes" id="UP001159427"/>
    </source>
</evidence>
<organism evidence="5 6">
    <name type="scientific">Porites evermanni</name>
    <dbReference type="NCBI Taxonomy" id="104178"/>
    <lineage>
        <taxon>Eukaryota</taxon>
        <taxon>Metazoa</taxon>
        <taxon>Cnidaria</taxon>
        <taxon>Anthozoa</taxon>
        <taxon>Hexacorallia</taxon>
        <taxon>Scleractinia</taxon>
        <taxon>Fungiina</taxon>
        <taxon>Poritidae</taxon>
        <taxon>Porites</taxon>
    </lineage>
</organism>
<feature type="region of interest" description="Disordered" evidence="4">
    <location>
        <begin position="58"/>
        <end position="77"/>
    </location>
</feature>
<dbReference type="InterPro" id="IPR055366">
    <property type="entry name" value="SVIP_metazoa"/>
</dbReference>
<accession>A0ABN8LVE3</accession>
<keyword evidence="1" id="KW-0519">Myristate</keyword>
<keyword evidence="6" id="KW-1185">Reference proteome</keyword>
<feature type="compositionally biased region" description="Basic and acidic residues" evidence="4">
    <location>
        <begin position="40"/>
        <end position="50"/>
    </location>
</feature>
<dbReference type="EMBL" id="CALNXI010000168">
    <property type="protein sequence ID" value="CAH3021076.1"/>
    <property type="molecule type" value="Genomic_DNA"/>
</dbReference>
<dbReference type="Proteomes" id="UP001159427">
    <property type="component" value="Unassembled WGS sequence"/>
</dbReference>
<sequence>MGNCLDCLSPQPEVENPDPETRRRQQEEAALRRQQQADSRGVKDPERLKRQQKRIEEAEKQALKQGPSEGGLKWTVG</sequence>
<dbReference type="InterPro" id="IPR031632">
    <property type="entry name" value="SVIP"/>
</dbReference>
<evidence type="ECO:0008006" key="7">
    <source>
        <dbReference type="Google" id="ProtNLM"/>
    </source>
</evidence>
<evidence type="ECO:0000256" key="4">
    <source>
        <dbReference type="SAM" id="MobiDB-lite"/>
    </source>
</evidence>
<protein>
    <recommendedName>
        <fullName evidence="7">Small VCP/p97-interacting protein</fullName>
    </recommendedName>
</protein>
<reference evidence="5 6" key="1">
    <citation type="submission" date="2022-05" db="EMBL/GenBank/DDBJ databases">
        <authorList>
            <consortium name="Genoscope - CEA"/>
            <person name="William W."/>
        </authorList>
    </citation>
    <scope>NUCLEOTIDE SEQUENCE [LARGE SCALE GENOMIC DNA]</scope>
</reference>
<evidence type="ECO:0000256" key="3">
    <source>
        <dbReference type="ARBA" id="ARBA00023288"/>
    </source>
</evidence>
<evidence type="ECO:0000256" key="2">
    <source>
        <dbReference type="ARBA" id="ARBA00023139"/>
    </source>
</evidence>
<gene>
    <name evidence="5" type="ORF">PEVE_00009739</name>
</gene>
<dbReference type="Pfam" id="PF15811">
    <property type="entry name" value="SVIP"/>
    <property type="match status" value="1"/>
</dbReference>
<evidence type="ECO:0000313" key="5">
    <source>
        <dbReference type="EMBL" id="CAH3021076.1"/>
    </source>
</evidence>
<keyword evidence="2" id="KW-0564">Palmitate</keyword>